<dbReference type="PANTHER" id="PTHR10972">
    <property type="entry name" value="OXYSTEROL-BINDING PROTEIN-RELATED"/>
    <property type="match status" value="1"/>
</dbReference>
<dbReference type="Gene3D" id="3.30.70.3490">
    <property type="match status" value="1"/>
</dbReference>
<reference evidence="3" key="3">
    <citation type="submission" date="2017-04" db="EMBL/GenBank/DDBJ databases">
        <title>Population genomics of picophytoplankton unveils novel chromosome hypervariability.</title>
        <authorList>
            <consortium name="DOE Joint Genome Institute"/>
            <person name="Blanc-Mathieu R."/>
            <person name="Krasovec M."/>
            <person name="Hebrard M."/>
            <person name="Yau S."/>
            <person name="Desgranges E."/>
            <person name="Martin J."/>
            <person name="Schackwitz W."/>
            <person name="Kuo A."/>
            <person name="Salin G."/>
            <person name="Donnadieu C."/>
            <person name="Desdevises Y."/>
            <person name="Sanchez-Ferandin S."/>
            <person name="Moreau H."/>
            <person name="Rivals E."/>
            <person name="Grigoriev I.V."/>
            <person name="Grimsley N."/>
            <person name="Eyre-Walker A."/>
            <person name="Piganeau G."/>
        </authorList>
    </citation>
    <scope>NUCLEOTIDE SEQUENCE [LARGE SCALE GENOMIC DNA]</scope>
    <source>
        <strain evidence="3">RCC 1115</strain>
    </source>
</reference>
<dbReference type="Proteomes" id="UP000009170">
    <property type="component" value="Unassembled WGS sequence"/>
</dbReference>
<dbReference type="AlphaFoldDB" id="A0A096PAQ8"/>
<dbReference type="GO" id="GO:0032934">
    <property type="term" value="F:sterol binding"/>
    <property type="evidence" value="ECO:0007669"/>
    <property type="project" value="TreeGrafter"/>
</dbReference>
<sequence length="508" mass="57535">MSCWCCFRSARSLDVANIQARFQPQDDDLWFDAREHWDGAEANVGDDCGEVTMENVGIKPGTEFPFVLGEVWEQEEHQMHAASAIREMKAKVRHLLRQAHEEAVRQAEEEAAELERLGTMTPEKREMHERIKAGQPTQELVGMTKHLKVGQDLTDIELPPSFFVPFSTIQVAEDVVYVIEACTNDWSDLKHPDPEVRIARLVKFYLDMTAIRTDAGSSAGAKSPYTFSAMKKPLNPILGETHRIKCGKTAYVAEQVCHHPPITTWDLRNEDIGLHVSADVKAKPVFRGTSVQVLIGGEMRFENLHTGEKYVMDFPSLFIRFFGLTGSYSETVGNISLRRVSDGPELRCDMHFKPRGTAGLKSHACKVEGTIVNEKGAHSHFKGKFSETIAEVSATKEHLGLFWSPALPLAEPPRAMTRPLNGFTDSHCLWGEFFQALIAKDMKTAAKAKKKAERGQRRLHKAMKTGELPPWTPTMFSTRDGERWELKDEYDERVQQSWLKYIGFRIYE</sequence>
<evidence type="ECO:0000313" key="4">
    <source>
        <dbReference type="Proteomes" id="UP000009170"/>
    </source>
</evidence>
<name>A0A096PAQ8_OSTTA</name>
<dbReference type="PANTHER" id="PTHR10972:SF102">
    <property type="entry name" value="OXYSTEROL-BINDING PROTEIN"/>
    <property type="match status" value="1"/>
</dbReference>
<dbReference type="InParanoid" id="A0A096PAQ8"/>
<organism evidence="2 4">
    <name type="scientific">Ostreococcus tauri</name>
    <name type="common">Marine green alga</name>
    <dbReference type="NCBI Taxonomy" id="70448"/>
    <lineage>
        <taxon>Eukaryota</taxon>
        <taxon>Viridiplantae</taxon>
        <taxon>Chlorophyta</taxon>
        <taxon>Mamiellophyceae</taxon>
        <taxon>Mamiellales</taxon>
        <taxon>Bathycoccaceae</taxon>
        <taxon>Ostreococcus</taxon>
    </lineage>
</organism>
<dbReference type="Pfam" id="PF01237">
    <property type="entry name" value="Oxysterol_BP"/>
    <property type="match status" value="1"/>
</dbReference>
<reference evidence="2" key="2">
    <citation type="journal article" date="2014" name="BMC Genomics">
        <title>An improved genome of the model marine alga Ostreococcus tauri unfolds by assessing Illumina de novo assemblies.</title>
        <authorList>
            <person name="Blanc-Mathieu R."/>
            <person name="Verhelst B."/>
            <person name="Derelle E."/>
            <person name="Rombauts S."/>
            <person name="Bouget F.Y."/>
            <person name="Carre I."/>
            <person name="Chateau A."/>
            <person name="Eyre-Walker A."/>
            <person name="Grimsley N."/>
            <person name="Moreau H."/>
            <person name="Piegu B."/>
            <person name="Rivals E."/>
            <person name="Schackwitz W."/>
            <person name="Van de Peer Y."/>
            <person name="Piganeau G."/>
        </authorList>
    </citation>
    <scope>NUCLEOTIDE SEQUENCE</scope>
    <source>
        <strain evidence="2">RCC4221</strain>
    </source>
</reference>
<dbReference type="InterPro" id="IPR037239">
    <property type="entry name" value="OSBP_sf"/>
</dbReference>
<dbReference type="InterPro" id="IPR000648">
    <property type="entry name" value="Oxysterol-bd"/>
</dbReference>
<protein>
    <submittedName>
        <fullName evidence="2">Oxysterol-binding protein</fullName>
    </submittedName>
</protein>
<accession>A0A1Y5IBH4</accession>
<evidence type="ECO:0000313" key="2">
    <source>
        <dbReference type="EMBL" id="CEG01799.1"/>
    </source>
</evidence>
<evidence type="ECO:0000256" key="1">
    <source>
        <dbReference type="ARBA" id="ARBA00008842"/>
    </source>
</evidence>
<gene>
    <name evidence="3" type="ORF">BE221DRAFT_121337</name>
    <name evidence="2" type="ORF">OT_ostta15g01920</name>
</gene>
<dbReference type="Gene3D" id="2.40.160.120">
    <property type="match status" value="1"/>
</dbReference>
<dbReference type="GO" id="GO:0016020">
    <property type="term" value="C:membrane"/>
    <property type="evidence" value="ECO:0007669"/>
    <property type="project" value="TreeGrafter"/>
</dbReference>
<dbReference type="SUPFAM" id="SSF144000">
    <property type="entry name" value="Oxysterol-binding protein-like"/>
    <property type="match status" value="1"/>
</dbReference>
<comment type="similarity">
    <text evidence="1">Belongs to the OSBP family.</text>
</comment>
<evidence type="ECO:0000313" key="3">
    <source>
        <dbReference type="EMBL" id="OUS45554.1"/>
    </source>
</evidence>
<reference evidence="2 4" key="1">
    <citation type="journal article" date="2006" name="Proc. Natl. Acad. Sci. U.S.A.">
        <title>Genome analysis of the smallest free-living eukaryote Ostreococcus tauri unveils many unique features.</title>
        <authorList>
            <person name="Derelle E."/>
            <person name="Ferraz C."/>
            <person name="Rombauts S."/>
            <person name="Rouze P."/>
            <person name="Worden A.Z."/>
            <person name="Robbens S."/>
            <person name="Partensky F."/>
            <person name="Degroeve S."/>
            <person name="Echeynie S."/>
            <person name="Cooke R."/>
            <person name="Saeys Y."/>
            <person name="Wuyts J."/>
            <person name="Jabbari K."/>
            <person name="Bowler C."/>
            <person name="Panaud O."/>
            <person name="Piegu B."/>
            <person name="Ball S.G."/>
            <person name="Ral J.-P."/>
            <person name="Bouget F.-Y."/>
            <person name="Piganeau G."/>
            <person name="De Baets B."/>
            <person name="Picard A."/>
            <person name="Delseny M."/>
            <person name="Demaille J."/>
            <person name="Van de Peer Y."/>
            <person name="Moreau H."/>
        </authorList>
    </citation>
    <scope>NUCLEOTIDE SEQUENCE [LARGE SCALE GENOMIC DNA]</scope>
    <source>
        <strain evidence="2 4">OTTH0595</strain>
    </source>
</reference>
<keyword evidence="4" id="KW-1185">Reference proteome</keyword>
<dbReference type="OrthoDB" id="14833at2759"/>
<dbReference type="EMBL" id="KZ155789">
    <property type="protein sequence ID" value="OUS45554.1"/>
    <property type="molecule type" value="Genomic_DNA"/>
</dbReference>
<dbReference type="STRING" id="70448.A0A096PAQ8"/>
<accession>A0A096PAQ8</accession>
<dbReference type="GO" id="GO:0005829">
    <property type="term" value="C:cytosol"/>
    <property type="evidence" value="ECO:0007669"/>
    <property type="project" value="TreeGrafter"/>
</dbReference>
<accession>A0A454Y396</accession>
<dbReference type="EMBL" id="CAID01000015">
    <property type="protein sequence ID" value="CEG01799.1"/>
    <property type="molecule type" value="Genomic_DNA"/>
</dbReference>
<proteinExistence type="inferred from homology"/>
<dbReference type="Proteomes" id="UP000195557">
    <property type="component" value="Unassembled WGS sequence"/>
</dbReference>